<dbReference type="GO" id="GO:0032790">
    <property type="term" value="P:ribosome disassembly"/>
    <property type="evidence" value="ECO:0007669"/>
    <property type="project" value="TreeGrafter"/>
</dbReference>
<dbReference type="AlphaFoldDB" id="A0A1G2R1V6"/>
<dbReference type="InterPro" id="IPR019815">
    <property type="entry name" value="Translation_initiation_fac_3_C"/>
</dbReference>
<sequence>MRQTYTLQKRIFVNHQIRANEVRLIDENDTQVGVVRLQEALNMAQERGLDLIQVTEKVDPPVCKIGDYGKYLYREEKKAKEAKKHTGGDLKEVRLTYTMSEHDLQTRADQALKFLGRGDRIRVTLPLRGRQKALEGFAREKMQKFLTMISASVPLKMERDIRREPRGLSTIATKQ</sequence>
<evidence type="ECO:0000256" key="3">
    <source>
        <dbReference type="ARBA" id="ARBA00022917"/>
    </source>
</evidence>
<comment type="caution">
    <text evidence="7">The sequence shown here is derived from an EMBL/GenBank/DDBJ whole genome shotgun (WGS) entry which is preliminary data.</text>
</comment>
<reference evidence="7 8" key="1">
    <citation type="journal article" date="2016" name="Nat. Commun.">
        <title>Thousands of microbial genomes shed light on interconnected biogeochemical processes in an aquifer system.</title>
        <authorList>
            <person name="Anantharaman K."/>
            <person name="Brown C.T."/>
            <person name="Hug L.A."/>
            <person name="Sharon I."/>
            <person name="Castelle C.J."/>
            <person name="Probst A.J."/>
            <person name="Thomas B.C."/>
            <person name="Singh A."/>
            <person name="Wilkins M.J."/>
            <person name="Karaoz U."/>
            <person name="Brodie E.L."/>
            <person name="Williams K.H."/>
            <person name="Hubbard S.S."/>
            <person name="Banfield J.F."/>
        </authorList>
    </citation>
    <scope>NUCLEOTIDE SEQUENCE [LARGE SCALE GENOMIC DNA]</scope>
</reference>
<dbReference type="Pfam" id="PF00707">
    <property type="entry name" value="IF3_C"/>
    <property type="match status" value="1"/>
</dbReference>
<dbReference type="Pfam" id="PF05198">
    <property type="entry name" value="IF3_N"/>
    <property type="match status" value="1"/>
</dbReference>
<proteinExistence type="inferred from homology"/>
<evidence type="ECO:0000256" key="1">
    <source>
        <dbReference type="ARBA" id="ARBA00005439"/>
    </source>
</evidence>
<dbReference type="PANTHER" id="PTHR10938:SF0">
    <property type="entry name" value="TRANSLATION INITIATION FACTOR IF-3, MITOCHONDRIAL"/>
    <property type="match status" value="1"/>
</dbReference>
<organism evidence="7 8">
    <name type="scientific">Candidatus Wildermuthbacteria bacterium RIFCSPHIGHO2_02_FULL_45_25</name>
    <dbReference type="NCBI Taxonomy" id="1802450"/>
    <lineage>
        <taxon>Bacteria</taxon>
        <taxon>Candidatus Wildermuthiibacteriota</taxon>
    </lineage>
</organism>
<dbReference type="PANTHER" id="PTHR10938">
    <property type="entry name" value="TRANSLATION INITIATION FACTOR IF-3"/>
    <property type="match status" value="1"/>
</dbReference>
<dbReference type="Gene3D" id="3.10.20.80">
    <property type="entry name" value="Translation initiation factor 3 (IF-3), N-terminal domain"/>
    <property type="match status" value="1"/>
</dbReference>
<dbReference type="EMBL" id="MHTV01000026">
    <property type="protein sequence ID" value="OHA66687.1"/>
    <property type="molecule type" value="Genomic_DNA"/>
</dbReference>
<dbReference type="NCBIfam" id="TIGR00168">
    <property type="entry name" value="infC"/>
    <property type="match status" value="1"/>
</dbReference>
<keyword evidence="2 7" id="KW-0396">Initiation factor</keyword>
<name>A0A1G2R1V6_9BACT</name>
<gene>
    <name evidence="7" type="ORF">A3C04_00645</name>
</gene>
<protein>
    <recommendedName>
        <fullName evidence="4">Translation initiation factor IF-3</fullName>
    </recommendedName>
</protein>
<accession>A0A1G2R1V6</accession>
<keyword evidence="3" id="KW-0648">Protein biosynthesis</keyword>
<dbReference type="InterPro" id="IPR036787">
    <property type="entry name" value="T_IF-3_N_sf"/>
</dbReference>
<dbReference type="GO" id="GO:0005737">
    <property type="term" value="C:cytoplasm"/>
    <property type="evidence" value="ECO:0007669"/>
    <property type="project" value="UniProtKB-ARBA"/>
</dbReference>
<comment type="similarity">
    <text evidence="1">Belongs to the IF-3 family.</text>
</comment>
<evidence type="ECO:0000256" key="4">
    <source>
        <dbReference type="NCBIfam" id="TIGR00168"/>
    </source>
</evidence>
<evidence type="ECO:0000313" key="8">
    <source>
        <dbReference type="Proteomes" id="UP000178092"/>
    </source>
</evidence>
<evidence type="ECO:0000259" key="6">
    <source>
        <dbReference type="Pfam" id="PF05198"/>
    </source>
</evidence>
<evidence type="ECO:0000259" key="5">
    <source>
        <dbReference type="Pfam" id="PF00707"/>
    </source>
</evidence>
<dbReference type="Gene3D" id="3.30.110.10">
    <property type="entry name" value="Translation initiation factor 3 (IF-3), C-terminal domain"/>
    <property type="match status" value="1"/>
</dbReference>
<feature type="domain" description="Translation initiation factor 3 C-terminal" evidence="5">
    <location>
        <begin position="90"/>
        <end position="169"/>
    </location>
</feature>
<evidence type="ECO:0000256" key="2">
    <source>
        <dbReference type="ARBA" id="ARBA00022540"/>
    </source>
</evidence>
<dbReference type="GO" id="GO:0003743">
    <property type="term" value="F:translation initiation factor activity"/>
    <property type="evidence" value="ECO:0007669"/>
    <property type="project" value="UniProtKB-UniRule"/>
</dbReference>
<dbReference type="GO" id="GO:0043022">
    <property type="term" value="F:ribosome binding"/>
    <property type="evidence" value="ECO:0007669"/>
    <property type="project" value="TreeGrafter"/>
</dbReference>
<evidence type="ECO:0000313" key="7">
    <source>
        <dbReference type="EMBL" id="OHA66687.1"/>
    </source>
</evidence>
<dbReference type="InterPro" id="IPR001288">
    <property type="entry name" value="Translation_initiation_fac_3"/>
</dbReference>
<dbReference type="InterPro" id="IPR019814">
    <property type="entry name" value="Translation_initiation_fac_3_N"/>
</dbReference>
<feature type="domain" description="Translation initiation factor 3 N-terminal" evidence="6">
    <location>
        <begin position="13"/>
        <end position="82"/>
    </location>
</feature>
<dbReference type="InterPro" id="IPR036788">
    <property type="entry name" value="T_IF-3_C_sf"/>
</dbReference>
<dbReference type="SUPFAM" id="SSF55200">
    <property type="entry name" value="Translation initiation factor IF3, C-terminal domain"/>
    <property type="match status" value="1"/>
</dbReference>
<dbReference type="SUPFAM" id="SSF54364">
    <property type="entry name" value="Translation initiation factor IF3, N-terminal domain"/>
    <property type="match status" value="1"/>
</dbReference>
<dbReference type="Proteomes" id="UP000178092">
    <property type="component" value="Unassembled WGS sequence"/>
</dbReference>